<reference evidence="1 2" key="1">
    <citation type="submission" date="2024-02" db="EMBL/GenBank/DDBJ databases">
        <authorList>
            <person name="Vignale AGUSTIN F."/>
            <person name="Sosa J E."/>
            <person name="Modenutti C."/>
        </authorList>
    </citation>
    <scope>NUCLEOTIDE SEQUENCE [LARGE SCALE GENOMIC DNA]</scope>
</reference>
<dbReference type="Proteomes" id="UP001642360">
    <property type="component" value="Unassembled WGS sequence"/>
</dbReference>
<organism evidence="1 2">
    <name type="scientific">Ilex paraguariensis</name>
    <name type="common">yerba mate</name>
    <dbReference type="NCBI Taxonomy" id="185542"/>
    <lineage>
        <taxon>Eukaryota</taxon>
        <taxon>Viridiplantae</taxon>
        <taxon>Streptophyta</taxon>
        <taxon>Embryophyta</taxon>
        <taxon>Tracheophyta</taxon>
        <taxon>Spermatophyta</taxon>
        <taxon>Magnoliopsida</taxon>
        <taxon>eudicotyledons</taxon>
        <taxon>Gunneridae</taxon>
        <taxon>Pentapetalae</taxon>
        <taxon>asterids</taxon>
        <taxon>campanulids</taxon>
        <taxon>Aquifoliales</taxon>
        <taxon>Aquifoliaceae</taxon>
        <taxon>Ilex</taxon>
    </lineage>
</organism>
<proteinExistence type="predicted"/>
<evidence type="ECO:0000313" key="1">
    <source>
        <dbReference type="EMBL" id="CAK9168355.1"/>
    </source>
</evidence>
<evidence type="ECO:0000313" key="2">
    <source>
        <dbReference type="Proteomes" id="UP001642360"/>
    </source>
</evidence>
<gene>
    <name evidence="1" type="ORF">ILEXP_LOCUS37734</name>
</gene>
<name>A0ABC8TLB2_9AQUA</name>
<dbReference type="EMBL" id="CAUOFW020005057">
    <property type="protein sequence ID" value="CAK9168355.1"/>
    <property type="molecule type" value="Genomic_DNA"/>
</dbReference>
<protein>
    <submittedName>
        <fullName evidence="1">Uncharacterized protein</fullName>
    </submittedName>
</protein>
<sequence>MWKPNPKYENSAYAEVMKGEGLIIRGRIEDCPGKPPQSQVTMVTYRLLSLQQRCSHSPEGSKTYCTGSRSSDCLKDNWKGSGRIRMTKMIL</sequence>
<comment type="caution">
    <text evidence="1">The sequence shown here is derived from an EMBL/GenBank/DDBJ whole genome shotgun (WGS) entry which is preliminary data.</text>
</comment>
<dbReference type="AlphaFoldDB" id="A0ABC8TLB2"/>
<accession>A0ABC8TLB2</accession>
<keyword evidence="2" id="KW-1185">Reference proteome</keyword>